<protein>
    <submittedName>
        <fullName evidence="7">ABC transporter related protein</fullName>
    </submittedName>
</protein>
<feature type="domain" description="ABC transporter" evidence="6">
    <location>
        <begin position="3"/>
        <end position="235"/>
    </location>
</feature>
<dbReference type="OrthoDB" id="9776369at2"/>
<dbReference type="Proteomes" id="UP000002027">
    <property type="component" value="Chromosome 2"/>
</dbReference>
<dbReference type="RefSeq" id="WP_012873333.1">
    <property type="nucleotide sequence ID" value="NC_013524.1"/>
</dbReference>
<dbReference type="PANTHER" id="PTHR43820">
    <property type="entry name" value="HIGH-AFFINITY BRANCHED-CHAIN AMINO ACID TRANSPORT ATP-BINDING PROTEIN LIVF"/>
    <property type="match status" value="1"/>
</dbReference>
<evidence type="ECO:0000256" key="3">
    <source>
        <dbReference type="ARBA" id="ARBA00022741"/>
    </source>
</evidence>
<organism evidence="7 8">
    <name type="scientific">Sphaerobacter thermophilus (strain ATCC 49802 / DSM 20745 / KCCM 41009 / NCIMB 13125 / S 6022)</name>
    <dbReference type="NCBI Taxonomy" id="479434"/>
    <lineage>
        <taxon>Bacteria</taxon>
        <taxon>Pseudomonadati</taxon>
        <taxon>Thermomicrobiota</taxon>
        <taxon>Thermomicrobia</taxon>
        <taxon>Sphaerobacterales</taxon>
        <taxon>Sphaerobacterineae</taxon>
        <taxon>Sphaerobacteraceae</taxon>
        <taxon>Sphaerobacter</taxon>
    </lineage>
</organism>
<dbReference type="STRING" id="479434.Sthe_2888"/>
<reference evidence="8" key="1">
    <citation type="submission" date="2009-11" db="EMBL/GenBank/DDBJ databases">
        <title>The complete chromosome 2 of Sphaerobacter thermophilus DSM 20745.</title>
        <authorList>
            <person name="Lucas S."/>
            <person name="Copeland A."/>
            <person name="Lapidus A."/>
            <person name="Glavina del Rio T."/>
            <person name="Dalin E."/>
            <person name="Tice H."/>
            <person name="Bruce D."/>
            <person name="Goodwin L."/>
            <person name="Pitluck S."/>
            <person name="Kyrpides N."/>
            <person name="Mavromatis K."/>
            <person name="Ivanova N."/>
            <person name="Mikhailova N."/>
            <person name="LaButti K.M."/>
            <person name="Clum A."/>
            <person name="Sun H.I."/>
            <person name="Brettin T."/>
            <person name="Detter J.C."/>
            <person name="Han C."/>
            <person name="Larimer F."/>
            <person name="Land M."/>
            <person name="Hauser L."/>
            <person name="Markowitz V."/>
            <person name="Cheng J.F."/>
            <person name="Hugenholtz P."/>
            <person name="Woyke T."/>
            <person name="Wu D."/>
            <person name="Steenblock K."/>
            <person name="Schneider S."/>
            <person name="Pukall R."/>
            <person name="Goeker M."/>
            <person name="Klenk H.P."/>
            <person name="Eisen J.A."/>
        </authorList>
    </citation>
    <scope>NUCLEOTIDE SEQUENCE [LARGE SCALE GENOMIC DNA]</scope>
    <source>
        <strain evidence="8">ATCC 49802 / DSM 20745 / S 6022</strain>
    </source>
</reference>
<dbReference type="KEGG" id="sti:Sthe_2888"/>
<dbReference type="GO" id="GO:0016887">
    <property type="term" value="F:ATP hydrolysis activity"/>
    <property type="evidence" value="ECO:0007669"/>
    <property type="project" value="InterPro"/>
</dbReference>
<dbReference type="AlphaFoldDB" id="D1C904"/>
<dbReference type="GO" id="GO:0005524">
    <property type="term" value="F:ATP binding"/>
    <property type="evidence" value="ECO:0007669"/>
    <property type="project" value="UniProtKB-KW"/>
</dbReference>
<dbReference type="InterPro" id="IPR003593">
    <property type="entry name" value="AAA+_ATPase"/>
</dbReference>
<dbReference type="GO" id="GO:0015807">
    <property type="term" value="P:L-amino acid transport"/>
    <property type="evidence" value="ECO:0007669"/>
    <property type="project" value="TreeGrafter"/>
</dbReference>
<dbReference type="PROSITE" id="PS50893">
    <property type="entry name" value="ABC_TRANSPORTER_2"/>
    <property type="match status" value="1"/>
</dbReference>
<evidence type="ECO:0000256" key="2">
    <source>
        <dbReference type="ARBA" id="ARBA00022448"/>
    </source>
</evidence>
<dbReference type="Pfam" id="PF00005">
    <property type="entry name" value="ABC_tran"/>
    <property type="match status" value="1"/>
</dbReference>
<dbReference type="PANTHER" id="PTHR43820:SF4">
    <property type="entry name" value="HIGH-AFFINITY BRANCHED-CHAIN AMINO ACID TRANSPORT ATP-BINDING PROTEIN LIVF"/>
    <property type="match status" value="1"/>
</dbReference>
<evidence type="ECO:0000259" key="6">
    <source>
        <dbReference type="PROSITE" id="PS50893"/>
    </source>
</evidence>
<keyword evidence="8" id="KW-1185">Reference proteome</keyword>
<dbReference type="InterPro" id="IPR017871">
    <property type="entry name" value="ABC_transporter-like_CS"/>
</dbReference>
<keyword evidence="5" id="KW-0029">Amino-acid transport</keyword>
<dbReference type="InterPro" id="IPR052156">
    <property type="entry name" value="BCAA_Transport_ATP-bd_LivF"/>
</dbReference>
<dbReference type="CDD" id="cd03224">
    <property type="entry name" value="ABC_TM1139_LivF_branched"/>
    <property type="match status" value="1"/>
</dbReference>
<evidence type="ECO:0000256" key="5">
    <source>
        <dbReference type="ARBA" id="ARBA00022970"/>
    </source>
</evidence>
<dbReference type="InterPro" id="IPR003439">
    <property type="entry name" value="ABC_transporter-like_ATP-bd"/>
</dbReference>
<sequence>MLLEVRHLAASYDGVPALHDVSFTVGEGEVVTIIGSNGAGKTTTIRTISGQLRPDRGEILFRGTRIDGLPAHRIAEMGIAHVPEGRRLFNRLTVLQNLLVGSFTRRARATEDAMLERVFTLFPRLKERANQRAGTLSGGEQQMLAIGRGLMLQPVILMLDEPSLGLAPMLVDEIFNTIRQIAREGMTILLVEQNVRESLELSDRAYVLQTGTTVAEGTGAELLESEMVRRAYLGL</sequence>
<evidence type="ECO:0000313" key="7">
    <source>
        <dbReference type="EMBL" id="ACZ40297.1"/>
    </source>
</evidence>
<dbReference type="PROSITE" id="PS00211">
    <property type="entry name" value="ABC_TRANSPORTER_1"/>
    <property type="match status" value="1"/>
</dbReference>
<comment type="similarity">
    <text evidence="1">Belongs to the ABC transporter superfamily.</text>
</comment>
<keyword evidence="2" id="KW-0813">Transport</keyword>
<proteinExistence type="inferred from homology"/>
<dbReference type="InParanoid" id="D1C904"/>
<evidence type="ECO:0000256" key="4">
    <source>
        <dbReference type="ARBA" id="ARBA00022840"/>
    </source>
</evidence>
<reference evidence="7 8" key="2">
    <citation type="journal article" date="2010" name="Stand. Genomic Sci.">
        <title>Complete genome sequence of Desulfohalobium retbaense type strain (HR(100)).</title>
        <authorList>
            <person name="Spring S."/>
            <person name="Nolan M."/>
            <person name="Lapidus A."/>
            <person name="Glavina Del Rio T."/>
            <person name="Copeland A."/>
            <person name="Tice H."/>
            <person name="Cheng J.F."/>
            <person name="Lucas S."/>
            <person name="Land M."/>
            <person name="Chen F."/>
            <person name="Bruce D."/>
            <person name="Goodwin L."/>
            <person name="Pitluck S."/>
            <person name="Ivanova N."/>
            <person name="Mavromatis K."/>
            <person name="Mikhailova N."/>
            <person name="Pati A."/>
            <person name="Chen A."/>
            <person name="Palaniappan K."/>
            <person name="Hauser L."/>
            <person name="Chang Y.J."/>
            <person name="Jeffries C.D."/>
            <person name="Munk C."/>
            <person name="Kiss H."/>
            <person name="Chain P."/>
            <person name="Han C."/>
            <person name="Brettin T."/>
            <person name="Detter J.C."/>
            <person name="Schuler E."/>
            <person name="Goker M."/>
            <person name="Rohde M."/>
            <person name="Bristow J."/>
            <person name="Eisen J.A."/>
            <person name="Markowitz V."/>
            <person name="Hugenholtz P."/>
            <person name="Kyrpides N.C."/>
            <person name="Klenk H.P."/>
        </authorList>
    </citation>
    <scope>NUCLEOTIDE SEQUENCE [LARGE SCALE GENOMIC DNA]</scope>
    <source>
        <strain evidence="8">ATCC 49802 / DSM 20745 / S 6022</strain>
    </source>
</reference>
<dbReference type="Gene3D" id="3.40.50.300">
    <property type="entry name" value="P-loop containing nucleotide triphosphate hydrolases"/>
    <property type="match status" value="1"/>
</dbReference>
<gene>
    <name evidence="7" type="ordered locus">Sthe_2888</name>
</gene>
<dbReference type="GO" id="GO:0015658">
    <property type="term" value="F:branched-chain amino acid transmembrane transporter activity"/>
    <property type="evidence" value="ECO:0007669"/>
    <property type="project" value="TreeGrafter"/>
</dbReference>
<keyword evidence="4" id="KW-0067">ATP-binding</keyword>
<dbReference type="eggNOG" id="COG0410">
    <property type="taxonomic scope" value="Bacteria"/>
</dbReference>
<dbReference type="HOGENOM" id="CLU_000604_1_2_0"/>
<dbReference type="SMART" id="SM00382">
    <property type="entry name" value="AAA"/>
    <property type="match status" value="1"/>
</dbReference>
<keyword evidence="3" id="KW-0547">Nucleotide-binding</keyword>
<accession>D1C904</accession>
<dbReference type="EMBL" id="CP001824">
    <property type="protein sequence ID" value="ACZ40297.1"/>
    <property type="molecule type" value="Genomic_DNA"/>
</dbReference>
<dbReference type="InterPro" id="IPR027417">
    <property type="entry name" value="P-loop_NTPase"/>
</dbReference>
<evidence type="ECO:0000313" key="8">
    <source>
        <dbReference type="Proteomes" id="UP000002027"/>
    </source>
</evidence>
<name>D1C904_SPHTD</name>
<evidence type="ECO:0000256" key="1">
    <source>
        <dbReference type="ARBA" id="ARBA00005417"/>
    </source>
</evidence>
<dbReference type="SUPFAM" id="SSF52540">
    <property type="entry name" value="P-loop containing nucleoside triphosphate hydrolases"/>
    <property type="match status" value="1"/>
</dbReference>